<feature type="non-terminal residue" evidence="1">
    <location>
        <position position="50"/>
    </location>
</feature>
<organism evidence="1 2">
    <name type="scientific">Gigaspora margarita</name>
    <dbReference type="NCBI Taxonomy" id="4874"/>
    <lineage>
        <taxon>Eukaryota</taxon>
        <taxon>Fungi</taxon>
        <taxon>Fungi incertae sedis</taxon>
        <taxon>Mucoromycota</taxon>
        <taxon>Glomeromycotina</taxon>
        <taxon>Glomeromycetes</taxon>
        <taxon>Diversisporales</taxon>
        <taxon>Gigasporaceae</taxon>
        <taxon>Gigaspora</taxon>
    </lineage>
</organism>
<keyword evidence="2" id="KW-1185">Reference proteome</keyword>
<proteinExistence type="predicted"/>
<gene>
    <name evidence="1" type="ORF">GMARGA_LOCUS45829</name>
</gene>
<reference evidence="1 2" key="1">
    <citation type="submission" date="2021-06" db="EMBL/GenBank/DDBJ databases">
        <authorList>
            <person name="Kallberg Y."/>
            <person name="Tangrot J."/>
            <person name="Rosling A."/>
        </authorList>
    </citation>
    <scope>NUCLEOTIDE SEQUENCE [LARGE SCALE GENOMIC DNA]</scope>
    <source>
        <strain evidence="1 2">120-4 pot B 10/14</strain>
    </source>
</reference>
<evidence type="ECO:0000313" key="1">
    <source>
        <dbReference type="EMBL" id="CAG8857008.1"/>
    </source>
</evidence>
<name>A0ABN7XRN9_GIGMA</name>
<dbReference type="Proteomes" id="UP000789901">
    <property type="component" value="Unassembled WGS sequence"/>
</dbReference>
<dbReference type="EMBL" id="CAJVQB010166309">
    <property type="protein sequence ID" value="CAG8857008.1"/>
    <property type="molecule type" value="Genomic_DNA"/>
</dbReference>
<accession>A0ABN7XRN9</accession>
<comment type="caution">
    <text evidence="1">The sequence shown here is derived from an EMBL/GenBank/DDBJ whole genome shotgun (WGS) entry which is preliminary data.</text>
</comment>
<protein>
    <submittedName>
        <fullName evidence="1">44819_t:CDS:1</fullName>
    </submittedName>
</protein>
<evidence type="ECO:0000313" key="2">
    <source>
        <dbReference type="Proteomes" id="UP000789901"/>
    </source>
</evidence>
<sequence length="50" mass="5696">EHIGELQKLIKSTKRKKGQGVPSYERIEVNEKLESISKQIGVSLPKLHQL</sequence>
<feature type="non-terminal residue" evidence="1">
    <location>
        <position position="1"/>
    </location>
</feature>